<evidence type="ECO:0000313" key="1">
    <source>
        <dbReference type="EMBL" id="MED6273639.1"/>
    </source>
</evidence>
<proteinExistence type="predicted"/>
<evidence type="ECO:0000313" key="2">
    <source>
        <dbReference type="Proteomes" id="UP001352852"/>
    </source>
</evidence>
<dbReference type="Proteomes" id="UP001352852">
    <property type="component" value="Unassembled WGS sequence"/>
</dbReference>
<comment type="caution">
    <text evidence="1">The sequence shown here is derived from an EMBL/GenBank/DDBJ whole genome shotgun (WGS) entry which is preliminary data.</text>
</comment>
<name>A0ABU7DIL5_9TELE</name>
<accession>A0ABU7DIL5</accession>
<protein>
    <submittedName>
        <fullName evidence="1">Uncharacterized protein</fullName>
    </submittedName>
</protein>
<reference evidence="1 2" key="1">
    <citation type="submission" date="2021-06" db="EMBL/GenBank/DDBJ databases">
        <authorList>
            <person name="Palmer J.M."/>
        </authorList>
    </citation>
    <scope>NUCLEOTIDE SEQUENCE [LARGE SCALE GENOMIC DNA]</scope>
    <source>
        <strain evidence="1 2">CL_MEX2019</strain>
        <tissue evidence="1">Muscle</tissue>
    </source>
</reference>
<sequence length="89" mass="10193">MRLRGTNRAVTFESRYSEHVCTVPGGFRFHPCLLKYFNAVSMELNDANLQTLTEFLRKTLDPDPTVRRPGRTKLQLGYDKVVFGEGQSL</sequence>
<gene>
    <name evidence="1" type="ORF">CHARACLAT_008569</name>
</gene>
<keyword evidence="2" id="KW-1185">Reference proteome</keyword>
<dbReference type="EMBL" id="JAHUTJ010025094">
    <property type="protein sequence ID" value="MED6273639.1"/>
    <property type="molecule type" value="Genomic_DNA"/>
</dbReference>
<organism evidence="1 2">
    <name type="scientific">Characodon lateralis</name>
    <dbReference type="NCBI Taxonomy" id="208331"/>
    <lineage>
        <taxon>Eukaryota</taxon>
        <taxon>Metazoa</taxon>
        <taxon>Chordata</taxon>
        <taxon>Craniata</taxon>
        <taxon>Vertebrata</taxon>
        <taxon>Euteleostomi</taxon>
        <taxon>Actinopterygii</taxon>
        <taxon>Neopterygii</taxon>
        <taxon>Teleostei</taxon>
        <taxon>Neoteleostei</taxon>
        <taxon>Acanthomorphata</taxon>
        <taxon>Ovalentaria</taxon>
        <taxon>Atherinomorphae</taxon>
        <taxon>Cyprinodontiformes</taxon>
        <taxon>Goodeidae</taxon>
        <taxon>Characodon</taxon>
    </lineage>
</organism>